<keyword evidence="10" id="KW-1185">Reference proteome</keyword>
<feature type="domain" description="BZIP" evidence="8">
    <location>
        <begin position="92"/>
        <end position="155"/>
    </location>
</feature>
<name>A0ABU6Y5S7_9FABA</name>
<evidence type="ECO:0000256" key="3">
    <source>
        <dbReference type="ARBA" id="ARBA00023125"/>
    </source>
</evidence>
<comment type="caution">
    <text evidence="9">The sequence shown here is derived from an EMBL/GenBank/DDBJ whole genome shotgun (WGS) entry which is preliminary data.</text>
</comment>
<gene>
    <name evidence="9" type="ORF">PIB30_020913</name>
</gene>
<organism evidence="9 10">
    <name type="scientific">Stylosanthes scabra</name>
    <dbReference type="NCBI Taxonomy" id="79078"/>
    <lineage>
        <taxon>Eukaryota</taxon>
        <taxon>Viridiplantae</taxon>
        <taxon>Streptophyta</taxon>
        <taxon>Embryophyta</taxon>
        <taxon>Tracheophyta</taxon>
        <taxon>Spermatophyta</taxon>
        <taxon>Magnoliopsida</taxon>
        <taxon>eudicotyledons</taxon>
        <taxon>Gunneridae</taxon>
        <taxon>Pentapetalae</taxon>
        <taxon>rosids</taxon>
        <taxon>fabids</taxon>
        <taxon>Fabales</taxon>
        <taxon>Fabaceae</taxon>
        <taxon>Papilionoideae</taxon>
        <taxon>50 kb inversion clade</taxon>
        <taxon>dalbergioids sensu lato</taxon>
        <taxon>Dalbergieae</taxon>
        <taxon>Pterocarpus clade</taxon>
        <taxon>Stylosanthes</taxon>
    </lineage>
</organism>
<evidence type="ECO:0000256" key="6">
    <source>
        <dbReference type="SAM" id="Coils"/>
    </source>
</evidence>
<evidence type="ECO:0000256" key="7">
    <source>
        <dbReference type="SAM" id="MobiDB-lite"/>
    </source>
</evidence>
<evidence type="ECO:0000259" key="8">
    <source>
        <dbReference type="PROSITE" id="PS50217"/>
    </source>
</evidence>
<evidence type="ECO:0000313" key="10">
    <source>
        <dbReference type="Proteomes" id="UP001341840"/>
    </source>
</evidence>
<dbReference type="EMBL" id="JASCZI010241723">
    <property type="protein sequence ID" value="MED6205787.1"/>
    <property type="molecule type" value="Genomic_DNA"/>
</dbReference>
<dbReference type="CDD" id="cd14702">
    <property type="entry name" value="bZIP_plant_GBF1"/>
    <property type="match status" value="1"/>
</dbReference>
<keyword evidence="3" id="KW-0238">DNA-binding</keyword>
<accession>A0ABU6Y5S7</accession>
<dbReference type="PROSITE" id="PS50217">
    <property type="entry name" value="BZIP"/>
    <property type="match status" value="1"/>
</dbReference>
<dbReference type="PANTHER" id="PTHR46324:SF3">
    <property type="entry name" value="BASIC LEUCINE ZIPPER 43-RELATED"/>
    <property type="match status" value="1"/>
</dbReference>
<sequence length="207" mass="23944">MQEASLNNNYYLLPNINNNTNLNPSPYPTTIQNNNNNTTTHHNYQSFLNQIYGNLQNYPQQLFSADFIISSPPQSSNSTSDEAEEQQLSLINERKHRRMISNRESARRSRMRKQRHLDELWSQVVWLRNENHQLMEKLNHVSDCHEQVLQENAQLKEEASELRQMLSDMKIHSPASSSFPPQILPLDHDLPSSSSNQSVSTSMDLIA</sequence>
<evidence type="ECO:0000256" key="2">
    <source>
        <dbReference type="ARBA" id="ARBA00023015"/>
    </source>
</evidence>
<feature type="coiled-coil region" evidence="6">
    <location>
        <begin position="145"/>
        <end position="172"/>
    </location>
</feature>
<evidence type="ECO:0000256" key="1">
    <source>
        <dbReference type="ARBA" id="ARBA00004123"/>
    </source>
</evidence>
<dbReference type="PANTHER" id="PTHR46324">
    <property type="entry name" value="BASIC LEUCINE ZIPPER 43-RELATED"/>
    <property type="match status" value="1"/>
</dbReference>
<keyword evidence="5" id="KW-0539">Nucleus</keyword>
<protein>
    <recommendedName>
        <fullName evidence="8">BZIP domain-containing protein</fullName>
    </recommendedName>
</protein>
<comment type="subcellular location">
    <subcellularLocation>
        <location evidence="1">Nucleus</location>
    </subcellularLocation>
</comment>
<dbReference type="Pfam" id="PF00170">
    <property type="entry name" value="bZIP_1"/>
    <property type="match status" value="1"/>
</dbReference>
<evidence type="ECO:0000256" key="4">
    <source>
        <dbReference type="ARBA" id="ARBA00023163"/>
    </source>
</evidence>
<proteinExistence type="predicted"/>
<evidence type="ECO:0000313" key="9">
    <source>
        <dbReference type="EMBL" id="MED6205787.1"/>
    </source>
</evidence>
<dbReference type="InterPro" id="IPR004827">
    <property type="entry name" value="bZIP"/>
</dbReference>
<dbReference type="InterPro" id="IPR045314">
    <property type="entry name" value="bZIP_plant_GBF1"/>
</dbReference>
<dbReference type="InterPro" id="IPR044521">
    <property type="entry name" value="AtbZIP8/43"/>
</dbReference>
<dbReference type="Proteomes" id="UP001341840">
    <property type="component" value="Unassembled WGS sequence"/>
</dbReference>
<keyword evidence="2" id="KW-0805">Transcription regulation</keyword>
<dbReference type="SUPFAM" id="SSF57959">
    <property type="entry name" value="Leucine zipper domain"/>
    <property type="match status" value="1"/>
</dbReference>
<dbReference type="Gene3D" id="1.20.5.170">
    <property type="match status" value="1"/>
</dbReference>
<feature type="compositionally biased region" description="Low complexity" evidence="7">
    <location>
        <begin position="192"/>
        <end position="207"/>
    </location>
</feature>
<keyword evidence="4" id="KW-0804">Transcription</keyword>
<dbReference type="InterPro" id="IPR046347">
    <property type="entry name" value="bZIP_sf"/>
</dbReference>
<keyword evidence="6" id="KW-0175">Coiled coil</keyword>
<dbReference type="PROSITE" id="PS00036">
    <property type="entry name" value="BZIP_BASIC"/>
    <property type="match status" value="1"/>
</dbReference>
<reference evidence="9 10" key="1">
    <citation type="journal article" date="2023" name="Plants (Basel)">
        <title>Bridging the Gap: Combining Genomics and Transcriptomics Approaches to Understand Stylosanthes scabra, an Orphan Legume from the Brazilian Caatinga.</title>
        <authorList>
            <person name="Ferreira-Neto J.R.C."/>
            <person name="da Silva M.D."/>
            <person name="Binneck E."/>
            <person name="de Melo N.F."/>
            <person name="da Silva R.H."/>
            <person name="de Melo A.L.T.M."/>
            <person name="Pandolfi V."/>
            <person name="Bustamante F.O."/>
            <person name="Brasileiro-Vidal A.C."/>
            <person name="Benko-Iseppon A.M."/>
        </authorList>
    </citation>
    <scope>NUCLEOTIDE SEQUENCE [LARGE SCALE GENOMIC DNA]</scope>
    <source>
        <tissue evidence="9">Leaves</tissue>
    </source>
</reference>
<dbReference type="SMART" id="SM00338">
    <property type="entry name" value="BRLZ"/>
    <property type="match status" value="1"/>
</dbReference>
<evidence type="ECO:0000256" key="5">
    <source>
        <dbReference type="ARBA" id="ARBA00023242"/>
    </source>
</evidence>
<feature type="region of interest" description="Disordered" evidence="7">
    <location>
        <begin position="172"/>
        <end position="207"/>
    </location>
</feature>